<evidence type="ECO:0000313" key="2">
    <source>
        <dbReference type="Proteomes" id="UP000024635"/>
    </source>
</evidence>
<gene>
    <name evidence="1" type="primary">Acey_s0277.g1132</name>
    <name evidence="1" type="ORF">Y032_0277g1132</name>
</gene>
<evidence type="ECO:0000313" key="1">
    <source>
        <dbReference type="EMBL" id="EYB86560.1"/>
    </source>
</evidence>
<keyword evidence="2" id="KW-1185">Reference proteome</keyword>
<accession>A0A016S7E0</accession>
<dbReference type="AlphaFoldDB" id="A0A016S7E0"/>
<dbReference type="Proteomes" id="UP000024635">
    <property type="component" value="Unassembled WGS sequence"/>
</dbReference>
<protein>
    <submittedName>
        <fullName evidence="1">Uncharacterized protein</fullName>
    </submittedName>
</protein>
<reference evidence="2" key="1">
    <citation type="journal article" date="2015" name="Nat. Genet.">
        <title>The genome and transcriptome of the zoonotic hookworm Ancylostoma ceylanicum identify infection-specific gene families.</title>
        <authorList>
            <person name="Schwarz E.M."/>
            <person name="Hu Y."/>
            <person name="Antoshechkin I."/>
            <person name="Miller M.M."/>
            <person name="Sternberg P.W."/>
            <person name="Aroian R.V."/>
        </authorList>
    </citation>
    <scope>NUCLEOTIDE SEQUENCE</scope>
    <source>
        <strain evidence="2">HY135</strain>
    </source>
</reference>
<proteinExistence type="predicted"/>
<sequence length="77" mass="8682">MAKSVLHPPRTPSVPIYRPQGDGWLGCPRRDRTIDLVYAQRASYHCAILALILKEPTVKPQFAHHSSTANPRFDLSM</sequence>
<dbReference type="EMBL" id="JARK01001613">
    <property type="protein sequence ID" value="EYB86560.1"/>
    <property type="molecule type" value="Genomic_DNA"/>
</dbReference>
<organism evidence="1 2">
    <name type="scientific">Ancylostoma ceylanicum</name>
    <dbReference type="NCBI Taxonomy" id="53326"/>
    <lineage>
        <taxon>Eukaryota</taxon>
        <taxon>Metazoa</taxon>
        <taxon>Ecdysozoa</taxon>
        <taxon>Nematoda</taxon>
        <taxon>Chromadorea</taxon>
        <taxon>Rhabditida</taxon>
        <taxon>Rhabditina</taxon>
        <taxon>Rhabditomorpha</taxon>
        <taxon>Strongyloidea</taxon>
        <taxon>Ancylostomatidae</taxon>
        <taxon>Ancylostomatinae</taxon>
        <taxon>Ancylostoma</taxon>
    </lineage>
</organism>
<comment type="caution">
    <text evidence="1">The sequence shown here is derived from an EMBL/GenBank/DDBJ whole genome shotgun (WGS) entry which is preliminary data.</text>
</comment>
<name>A0A016S7E0_9BILA</name>